<name>A0ABT8C908_9BACT</name>
<dbReference type="GO" id="GO:0008854">
    <property type="term" value="F:exodeoxyribonuclease V activity"/>
    <property type="evidence" value="ECO:0007669"/>
    <property type="project" value="UniProtKB-EC"/>
</dbReference>
<keyword evidence="2" id="KW-0378">Hydrolase</keyword>
<evidence type="ECO:0000313" key="3">
    <source>
        <dbReference type="Proteomes" id="UP001236663"/>
    </source>
</evidence>
<dbReference type="SUPFAM" id="SSF52980">
    <property type="entry name" value="Restriction endonuclease-like"/>
    <property type="match status" value="1"/>
</dbReference>
<dbReference type="Proteomes" id="UP001236663">
    <property type="component" value="Unassembled WGS sequence"/>
</dbReference>
<comment type="caution">
    <text evidence="2">The sequence shown here is derived from an EMBL/GenBank/DDBJ whole genome shotgun (WGS) entry which is preliminary data.</text>
</comment>
<sequence length="957" mass="110665">MDSFLKETAQTLLQSKGDLKGVKVILPNRRAGLFFIKYLSHLVDRPLWMPEVITIEDLFYQLAEKRPADKLTLIYELYRVFQALTDRQESFDRFFFWGEMILKDFNDLDQFMVNPEKLFTNLKEQKVLESDWSFLSPEQVKLIREFWASFEGRDRAHQEKFLRFWDMLYPLYTGFNASLESLGLAYGGKIYRDVATDLEALTPMEEQLVFVGFNAFTTTEEKLIKYLVTHFGAKIFWDLDTYYLDRPEQEAGLFFRQYRKDPILGPTFPEHIPNHLQQHKAKINTYNVPLKINQANLVAGLLEQVKGDEDWEETVVILPEEQLLFPLLNVLPDKINRVNVTMGYPVRQTPVYTFLEAVLELQRYSKMEDGELQFYHKPVKDLLSNVFLTEIAPEFTQQVYDDLLRTNAIYFPAKDLRKGGEVFSLVFQLYTAETIMEQLLELIRTLAAPLEEKSMERTYLYQCFKQMNRLKEVFDKEIKEEVSVGFFTKLFRQVFAESRLPFQGEPLEGIQLMGVLETRNLDFKRVIICSMNEGSFPPSKSMDSLVPFNLRQAFGMPVQEQNDAIYAYTFYRLLHRAEEVHLIYSTAGSQGQVGEKSRYIHQLQIEMEHSGIQKEDTLVHVPVNLTKANPILIQKSPSILRVLQRYTDSPGDGQTATSFSPSALNMYLDCRLKFFLTYIAAVEVPDEVQEAVDPAIFGNLVHQSLENLYTGFIARKGRNWVEASDIEGLMDYISPAVEKAIRTQYFLDEDAGLKLTGQLTIARDVLQKYLAGVLEQDRYTTPFEIISLEGNKKYSTQLPVATRSGVRGVSLSGIIDRVDRVGATIRLIDYKSGNDKKDFKGISSLFDREDKSRNKAVMQTLFYGLLYEARHPDNKSPLKPALYSLRDIFQEPFSPYLQEVLGPGKKQEVHDFADYRDDFVGQLTQLLEEIVNPGQNFDQTDDLEKCRLCPFSEICSR</sequence>
<dbReference type="InterPro" id="IPR027417">
    <property type="entry name" value="P-loop_NTPase"/>
</dbReference>
<dbReference type="Gene3D" id="3.90.320.10">
    <property type="match status" value="1"/>
</dbReference>
<proteinExistence type="predicted"/>
<dbReference type="InterPro" id="IPR011604">
    <property type="entry name" value="PDDEXK-like_dom_sf"/>
</dbReference>
<dbReference type="InterPro" id="IPR011335">
    <property type="entry name" value="Restrct_endonuc-II-like"/>
</dbReference>
<accession>A0ABT8C908</accession>
<dbReference type="InterPro" id="IPR038726">
    <property type="entry name" value="PDDEXK_AddAB-type"/>
</dbReference>
<gene>
    <name evidence="2" type="ORF">QWZ15_15490</name>
</gene>
<dbReference type="EC" id="3.1.11.5" evidence="2"/>
<dbReference type="EMBL" id="JAUFQS010000026">
    <property type="protein sequence ID" value="MDN3689239.1"/>
    <property type="molecule type" value="Genomic_DNA"/>
</dbReference>
<dbReference type="Pfam" id="PF12705">
    <property type="entry name" value="PDDEXK_1"/>
    <property type="match status" value="1"/>
</dbReference>
<evidence type="ECO:0000259" key="1">
    <source>
        <dbReference type="Pfam" id="PF12705"/>
    </source>
</evidence>
<dbReference type="SUPFAM" id="SSF52540">
    <property type="entry name" value="P-loop containing nucleoside triphosphate hydrolases"/>
    <property type="match status" value="1"/>
</dbReference>
<dbReference type="Gene3D" id="3.40.50.300">
    <property type="entry name" value="P-loop containing nucleotide triphosphate hydrolases"/>
    <property type="match status" value="1"/>
</dbReference>
<keyword evidence="3" id="KW-1185">Reference proteome</keyword>
<protein>
    <submittedName>
        <fullName evidence="2">Exodeoxyribonuclease V subunit gamma</fullName>
        <ecNumber evidence="2">3.1.11.5</ecNumber>
    </submittedName>
</protein>
<evidence type="ECO:0000313" key="2">
    <source>
        <dbReference type="EMBL" id="MDN3689239.1"/>
    </source>
</evidence>
<feature type="domain" description="PD-(D/E)XK endonuclease-like" evidence="1">
    <location>
        <begin position="658"/>
        <end position="955"/>
    </location>
</feature>
<organism evidence="2 3">
    <name type="scientific">Cyclobacterium jeungdonense</name>
    <dbReference type="NCBI Taxonomy" id="708087"/>
    <lineage>
        <taxon>Bacteria</taxon>
        <taxon>Pseudomonadati</taxon>
        <taxon>Bacteroidota</taxon>
        <taxon>Cytophagia</taxon>
        <taxon>Cytophagales</taxon>
        <taxon>Cyclobacteriaceae</taxon>
        <taxon>Cyclobacterium</taxon>
    </lineage>
</organism>
<reference evidence="3" key="1">
    <citation type="journal article" date="2019" name="Int. J. Syst. Evol. Microbiol.">
        <title>The Global Catalogue of Microorganisms (GCM) 10K type strain sequencing project: providing services to taxonomists for standard genome sequencing and annotation.</title>
        <authorList>
            <consortium name="The Broad Institute Genomics Platform"/>
            <consortium name="The Broad Institute Genome Sequencing Center for Infectious Disease"/>
            <person name="Wu L."/>
            <person name="Ma J."/>
        </authorList>
    </citation>
    <scope>NUCLEOTIDE SEQUENCE [LARGE SCALE GENOMIC DNA]</scope>
    <source>
        <strain evidence="3">CECT 7706</strain>
    </source>
</reference>
<dbReference type="RefSeq" id="WP_163386147.1">
    <property type="nucleotide sequence ID" value="NZ_JAUFQS010000026.1"/>
</dbReference>